<evidence type="ECO:0000313" key="2">
    <source>
        <dbReference type="Proteomes" id="UP000183174"/>
    </source>
</evidence>
<proteinExistence type="predicted"/>
<dbReference type="RefSeq" id="WP_157785990.1">
    <property type="nucleotide sequence ID" value="NZ_FMAE01000009.1"/>
</dbReference>
<reference evidence="1 2" key="1">
    <citation type="submission" date="2016-08" db="EMBL/GenBank/DDBJ databases">
        <authorList>
            <person name="Seilhamer J.J."/>
        </authorList>
    </citation>
    <scope>NUCLEOTIDE SEQUENCE [LARGE SCALE GENOMIC DNA]</scope>
    <source>
        <strain evidence="1 2">CCBAU 10071</strain>
    </source>
</reference>
<accession>A0A1C3X4V6</accession>
<organism evidence="1 2">
    <name type="scientific">Bradyrhizobium yuanmingense</name>
    <dbReference type="NCBI Taxonomy" id="108015"/>
    <lineage>
        <taxon>Bacteria</taxon>
        <taxon>Pseudomonadati</taxon>
        <taxon>Pseudomonadota</taxon>
        <taxon>Alphaproteobacteria</taxon>
        <taxon>Hyphomicrobiales</taxon>
        <taxon>Nitrobacteraceae</taxon>
        <taxon>Bradyrhizobium</taxon>
    </lineage>
</organism>
<sequence length="47" mass="5252">MERTLRGAIVCMAQAMIYDPRLQEAMVRKVELVPSAPILGPIGLKRE</sequence>
<name>A0A1C3X4V6_9BRAD</name>
<dbReference type="Proteomes" id="UP000183174">
    <property type="component" value="Unassembled WGS sequence"/>
</dbReference>
<evidence type="ECO:0000313" key="1">
    <source>
        <dbReference type="EMBL" id="SCB47261.1"/>
    </source>
</evidence>
<dbReference type="AlphaFoldDB" id="A0A1C3X4V6"/>
<protein>
    <submittedName>
        <fullName evidence="1">Uncharacterized protein</fullName>
    </submittedName>
</protein>
<dbReference type="EMBL" id="FMAE01000009">
    <property type="protein sequence ID" value="SCB47261.1"/>
    <property type="molecule type" value="Genomic_DNA"/>
</dbReference>
<gene>
    <name evidence="1" type="ORF">GA0061099_1009174</name>
</gene>